<dbReference type="EMBL" id="CAUJNA010000477">
    <property type="protein sequence ID" value="CAJ1377639.1"/>
    <property type="molecule type" value="Genomic_DNA"/>
</dbReference>
<reference evidence="3" key="1">
    <citation type="submission" date="2023-08" db="EMBL/GenBank/DDBJ databases">
        <authorList>
            <person name="Chen Y."/>
            <person name="Shah S."/>
            <person name="Dougan E. K."/>
            <person name="Thang M."/>
            <person name="Chan C."/>
        </authorList>
    </citation>
    <scope>NUCLEOTIDE SEQUENCE</scope>
</reference>
<dbReference type="InterPro" id="IPR001932">
    <property type="entry name" value="PPM-type_phosphatase-like_dom"/>
</dbReference>
<dbReference type="Pfam" id="PF00481">
    <property type="entry name" value="PP2C"/>
    <property type="match status" value="1"/>
</dbReference>
<evidence type="ECO:0000259" key="2">
    <source>
        <dbReference type="PROSITE" id="PS51746"/>
    </source>
</evidence>
<dbReference type="SMART" id="SM00332">
    <property type="entry name" value="PP2Cc"/>
    <property type="match status" value="1"/>
</dbReference>
<organism evidence="3 4">
    <name type="scientific">Effrenium voratum</name>
    <dbReference type="NCBI Taxonomy" id="2562239"/>
    <lineage>
        <taxon>Eukaryota</taxon>
        <taxon>Sar</taxon>
        <taxon>Alveolata</taxon>
        <taxon>Dinophyceae</taxon>
        <taxon>Suessiales</taxon>
        <taxon>Symbiodiniaceae</taxon>
        <taxon>Effrenium</taxon>
    </lineage>
</organism>
<dbReference type="Proteomes" id="UP001178507">
    <property type="component" value="Unassembled WGS sequence"/>
</dbReference>
<dbReference type="InterPro" id="IPR015655">
    <property type="entry name" value="PP2C"/>
</dbReference>
<proteinExistence type="predicted"/>
<feature type="region of interest" description="Disordered" evidence="1">
    <location>
        <begin position="297"/>
        <end position="349"/>
    </location>
</feature>
<gene>
    <name evidence="3" type="ORF">EVOR1521_LOCUS6373</name>
</gene>
<comment type="caution">
    <text evidence="3">The sequence shown here is derived from an EMBL/GenBank/DDBJ whole genome shotgun (WGS) entry which is preliminary data.</text>
</comment>
<evidence type="ECO:0000313" key="4">
    <source>
        <dbReference type="Proteomes" id="UP001178507"/>
    </source>
</evidence>
<keyword evidence="4" id="KW-1185">Reference proteome</keyword>
<dbReference type="Gene3D" id="3.60.40.10">
    <property type="entry name" value="PPM-type phosphatase domain"/>
    <property type="match status" value="1"/>
</dbReference>
<dbReference type="AlphaFoldDB" id="A0AA36MM28"/>
<dbReference type="InterPro" id="IPR036457">
    <property type="entry name" value="PPM-type-like_dom_sf"/>
</dbReference>
<protein>
    <recommendedName>
        <fullName evidence="2">PPM-type phosphatase domain-containing protein</fullName>
    </recommendedName>
</protein>
<dbReference type="GO" id="GO:0004722">
    <property type="term" value="F:protein serine/threonine phosphatase activity"/>
    <property type="evidence" value="ECO:0007669"/>
    <property type="project" value="InterPro"/>
</dbReference>
<dbReference type="SUPFAM" id="SSF81606">
    <property type="entry name" value="PP2C-like"/>
    <property type="match status" value="1"/>
</dbReference>
<feature type="domain" description="PPM-type phosphatase" evidence="2">
    <location>
        <begin position="546"/>
        <end position="848"/>
    </location>
</feature>
<dbReference type="PANTHER" id="PTHR47992">
    <property type="entry name" value="PROTEIN PHOSPHATASE"/>
    <property type="match status" value="1"/>
</dbReference>
<dbReference type="InterPro" id="IPR011989">
    <property type="entry name" value="ARM-like"/>
</dbReference>
<sequence length="848" mass="91403">MTAGPKPDDASETVAQRLVSFAAGCLGTTTPAKTGSRLGVMGSVSEAELQEILCHIEVLAKQRAAGIVGRPPSPERGSEEFMKALGEACGVDADRIHLYLPKDPMGKVDLIQMFRMDGKASPRPSEGITEFVDCPSDLPRCVFEGLELAEEVDEGEWLKDAAAINSLRSAICNQELPEVPVAWLLSLARRCRSRRPALCKTALRALAELADRGGPCIPAAREIVSACLAAMQLTKVAAKVAEETLQAVCRRLEEAEAATLQILAASEAKHPVCAVALLRAMAWQLYTPTFQSYGASPHSPCLGSESPRRLYEPARPPGPDLTPTHLKQPMRPEAMGMRPGTEAAAPQAAQAAQATGWQLSSQAASFVRHRQRFVQYMQSESLFAMPMPSIFRPQVLRSPGGVSAVPRKLSPSKENQDEDVCDEGSPWLDLQKGLASTWQSLMTSMDALSGNWCMYDDGDFGAKRRMRLGLSVSEFDDLWFVRTSPTIRPDTPGGQPSPCVAAAPLGVDVRPVQSVQVAQGVQSAQQGPPLKALPLAQVNQILRVSRSSIVSLKGNKSTAPNQDRAALASLGGADLLTVCDGHGEVGHDVAEICIEVLPRLVLQQVSKLENNMSPAGVPGKESRNPQEAAAAVGDVWREATCQAFEEMHRMLEALTADEASQLDARSSGTTATVLALTDRRILVAHVGDSRAVLGVRRGGEWIPRDLTRDHKPEAPEERARIEQSGAQVITVGQPPNSTCRVYSPQQAWPSINMSRSLGDLHAHTQGLSAEAEVNCFERSDTTEAVIIVGSDGIWDVMDSNTAVNLAWQSFQQGADPALALSQEAYLRWNHRALQAGYTDDITVVVRFL</sequence>
<dbReference type="Gene3D" id="1.25.10.10">
    <property type="entry name" value="Leucine-rich Repeat Variant"/>
    <property type="match status" value="1"/>
</dbReference>
<name>A0AA36MM28_9DINO</name>
<dbReference type="PROSITE" id="PS51746">
    <property type="entry name" value="PPM_2"/>
    <property type="match status" value="1"/>
</dbReference>
<evidence type="ECO:0000313" key="3">
    <source>
        <dbReference type="EMBL" id="CAJ1377639.1"/>
    </source>
</evidence>
<accession>A0AA36MM28</accession>
<evidence type="ECO:0000256" key="1">
    <source>
        <dbReference type="SAM" id="MobiDB-lite"/>
    </source>
</evidence>
<dbReference type="CDD" id="cd00143">
    <property type="entry name" value="PP2Cc"/>
    <property type="match status" value="1"/>
</dbReference>